<dbReference type="SUPFAM" id="SSF56219">
    <property type="entry name" value="DNase I-like"/>
    <property type="match status" value="1"/>
</dbReference>
<evidence type="ECO:0008006" key="3">
    <source>
        <dbReference type="Google" id="ProtNLM"/>
    </source>
</evidence>
<keyword evidence="2" id="KW-1185">Reference proteome</keyword>
<accession>A0AAD8SPL6</accession>
<sequence length="222" mass="26202">MGDFNEILYAHEKEGGNARPLRMMQKFWECLSDCGLEDLGYIGDIFTWRRGQIRERLDRVVGNEWWSTMFPYAAVINEEHARSDHRPIVVDTEYHAGLCQPRRTTRQFEARRLKEETVEEIVKTAWLKAKSRGLYGVKECTEVVHNKLHNWDRKELRGPKHGIRKFQKELEELRKGPVSAESLARQKEIQLVIENLLEQEEIVWLLLVTVKHTSVRNPKRKV</sequence>
<protein>
    <recommendedName>
        <fullName evidence="3">Reverse transcriptase</fullName>
    </recommendedName>
</protein>
<gene>
    <name evidence="1" type="ORF">QYE76_049598</name>
</gene>
<evidence type="ECO:0000313" key="1">
    <source>
        <dbReference type="EMBL" id="KAK1661439.1"/>
    </source>
</evidence>
<name>A0AAD8SPL6_LOLMU</name>
<organism evidence="1 2">
    <name type="scientific">Lolium multiflorum</name>
    <name type="common">Italian ryegrass</name>
    <name type="synonym">Lolium perenne subsp. multiflorum</name>
    <dbReference type="NCBI Taxonomy" id="4521"/>
    <lineage>
        <taxon>Eukaryota</taxon>
        <taxon>Viridiplantae</taxon>
        <taxon>Streptophyta</taxon>
        <taxon>Embryophyta</taxon>
        <taxon>Tracheophyta</taxon>
        <taxon>Spermatophyta</taxon>
        <taxon>Magnoliopsida</taxon>
        <taxon>Liliopsida</taxon>
        <taxon>Poales</taxon>
        <taxon>Poaceae</taxon>
        <taxon>BOP clade</taxon>
        <taxon>Pooideae</taxon>
        <taxon>Poodae</taxon>
        <taxon>Poeae</taxon>
        <taxon>Poeae Chloroplast Group 2 (Poeae type)</taxon>
        <taxon>Loliodinae</taxon>
        <taxon>Loliinae</taxon>
        <taxon>Lolium</taxon>
    </lineage>
</organism>
<dbReference type="PANTHER" id="PTHR33710:SF83">
    <property type="entry name" value="ENDONUCLEASE_EXONUCLEASE_PHOSPHATASE DOMAIN-CONTAINING PROTEIN"/>
    <property type="match status" value="1"/>
</dbReference>
<reference evidence="1" key="1">
    <citation type="submission" date="2023-07" db="EMBL/GenBank/DDBJ databases">
        <title>A chromosome-level genome assembly of Lolium multiflorum.</title>
        <authorList>
            <person name="Chen Y."/>
            <person name="Copetti D."/>
            <person name="Kolliker R."/>
            <person name="Studer B."/>
        </authorList>
    </citation>
    <scope>NUCLEOTIDE SEQUENCE</scope>
    <source>
        <strain evidence="1">02402/16</strain>
        <tissue evidence="1">Leaf</tissue>
    </source>
</reference>
<dbReference type="EMBL" id="JAUUTY010000003">
    <property type="protein sequence ID" value="KAK1661439.1"/>
    <property type="molecule type" value="Genomic_DNA"/>
</dbReference>
<evidence type="ECO:0000313" key="2">
    <source>
        <dbReference type="Proteomes" id="UP001231189"/>
    </source>
</evidence>
<dbReference type="Gene3D" id="3.60.10.10">
    <property type="entry name" value="Endonuclease/exonuclease/phosphatase"/>
    <property type="match status" value="1"/>
</dbReference>
<dbReference type="PANTHER" id="PTHR33710">
    <property type="entry name" value="BNAC02G09200D PROTEIN"/>
    <property type="match status" value="1"/>
</dbReference>
<proteinExistence type="predicted"/>
<dbReference type="AlphaFoldDB" id="A0AAD8SPL6"/>
<comment type="caution">
    <text evidence="1">The sequence shown here is derived from an EMBL/GenBank/DDBJ whole genome shotgun (WGS) entry which is preliminary data.</text>
</comment>
<dbReference type="Proteomes" id="UP001231189">
    <property type="component" value="Unassembled WGS sequence"/>
</dbReference>
<dbReference type="InterPro" id="IPR036691">
    <property type="entry name" value="Endo/exonu/phosph_ase_sf"/>
</dbReference>